<dbReference type="EMBL" id="JABFDB010000013">
    <property type="protein sequence ID" value="NYZ21676.1"/>
    <property type="molecule type" value="Genomic_DNA"/>
</dbReference>
<sequence length="568" mass="60627">MATVPYLSDPRELERWLEDKPADWSQAIAARAALRLLPKMFDSPIIREREAASVLAVMRATYISWAASKFPAHDMKAAAAAAAARSAAHSAAAARSAAAASAAAAAADSATAAAAAAAAVASGSTARIGVRAVNYFTSVVSGDAAWLLGVDGQTVHRGGRELIDRPLWPSGAKNPVRQGLQAARQRTLFADHEFVLWAAWYEALLPATPAAEPFDIFGEALTLRIVTQPDAWWDRPAKDVNAEIARWLKERDAVAVTDTSSLAPAIAALPGSSPAPVNFRWRADWLEALDPETAGDAAGLAQDYLDEAREQALHTQTRIGGNADPSVVRVVARVVDALPERVEAVRPAILDARCLALGTFLARYDGLDLKDRELSEEALADLAALMLILRRLCALMPDLAREAVEAMGCDLAGKEEAVRPALIAIVQVAADAPITGASARPVLEALCEELSRPPNEPERRRWLAIAGTTIRDWLLEAARFAHRPAATVSRELAALAKEAYSDARPKLVKEASDAIVKTAKAGVVGGVAWVMTSVLDDLTALARNIPGFEEILRVAREVVKFFKSKDPG</sequence>
<dbReference type="Proteomes" id="UP000584642">
    <property type="component" value="Unassembled WGS sequence"/>
</dbReference>
<protein>
    <submittedName>
        <fullName evidence="1">Uncharacterized protein</fullName>
    </submittedName>
</protein>
<name>A0ABX2TBV9_9PROT</name>
<comment type="caution">
    <text evidence="1">The sequence shown here is derived from an EMBL/GenBank/DDBJ whole genome shotgun (WGS) entry which is preliminary data.</text>
</comment>
<proteinExistence type="predicted"/>
<organism evidence="1 2">
    <name type="scientific">Azospirillum oleiclasticum</name>
    <dbReference type="NCBI Taxonomy" id="2735135"/>
    <lineage>
        <taxon>Bacteria</taxon>
        <taxon>Pseudomonadati</taxon>
        <taxon>Pseudomonadota</taxon>
        <taxon>Alphaproteobacteria</taxon>
        <taxon>Rhodospirillales</taxon>
        <taxon>Azospirillaceae</taxon>
        <taxon>Azospirillum</taxon>
    </lineage>
</organism>
<reference evidence="1 2" key="1">
    <citation type="submission" date="2020-05" db="EMBL/GenBank/DDBJ databases">
        <title>Azospirillum oleiclasticum sp. nov, a nitrogen-fixing and heavy crude oil-emulsifying bacterium isolated from the crude oil of Yumen Oilfield.</title>
        <authorList>
            <person name="Wu D."/>
            <person name="Cai M."/>
            <person name="Zhang X."/>
        </authorList>
    </citation>
    <scope>NUCLEOTIDE SEQUENCE [LARGE SCALE GENOMIC DNA]</scope>
    <source>
        <strain evidence="1 2">ROY-1-1-2</strain>
    </source>
</reference>
<accession>A0ABX2TBV9</accession>
<evidence type="ECO:0000313" key="1">
    <source>
        <dbReference type="EMBL" id="NYZ21676.1"/>
    </source>
</evidence>
<dbReference type="RefSeq" id="WP_180283454.1">
    <property type="nucleotide sequence ID" value="NZ_JABFDB010000013.1"/>
</dbReference>
<evidence type="ECO:0000313" key="2">
    <source>
        <dbReference type="Proteomes" id="UP000584642"/>
    </source>
</evidence>
<keyword evidence="2" id="KW-1185">Reference proteome</keyword>
<gene>
    <name evidence="1" type="ORF">HND93_18335</name>
</gene>